<keyword evidence="8" id="KW-1185">Reference proteome</keyword>
<dbReference type="PROSITE" id="PS00523">
    <property type="entry name" value="SULFATASE_1"/>
    <property type="match status" value="1"/>
</dbReference>
<dbReference type="Proteomes" id="UP000266441">
    <property type="component" value="Unassembled WGS sequence"/>
</dbReference>
<dbReference type="PROSITE" id="PS00149">
    <property type="entry name" value="SULFATASE_2"/>
    <property type="match status" value="1"/>
</dbReference>
<feature type="chain" id="PRO_5017224457" evidence="5">
    <location>
        <begin position="26"/>
        <end position="523"/>
    </location>
</feature>
<evidence type="ECO:0000313" key="8">
    <source>
        <dbReference type="Proteomes" id="UP000266441"/>
    </source>
</evidence>
<evidence type="ECO:0000313" key="7">
    <source>
        <dbReference type="EMBL" id="RIH65109.1"/>
    </source>
</evidence>
<name>A0A399D0A4_9BACT</name>
<keyword evidence="3" id="KW-0378">Hydrolase</keyword>
<dbReference type="EMBL" id="QWET01000007">
    <property type="protein sequence ID" value="RIH65109.1"/>
    <property type="molecule type" value="Genomic_DNA"/>
</dbReference>
<evidence type="ECO:0000256" key="3">
    <source>
        <dbReference type="ARBA" id="ARBA00022801"/>
    </source>
</evidence>
<comment type="caution">
    <text evidence="7">The sequence shown here is derived from an EMBL/GenBank/DDBJ whole genome shotgun (WGS) entry which is preliminary data.</text>
</comment>
<protein>
    <submittedName>
        <fullName evidence="7">Arylsulfatase</fullName>
    </submittedName>
</protein>
<dbReference type="InterPro" id="IPR000917">
    <property type="entry name" value="Sulfatase_N"/>
</dbReference>
<gene>
    <name evidence="7" type="ORF">D1164_11015</name>
</gene>
<dbReference type="OrthoDB" id="9765065at2"/>
<dbReference type="SUPFAM" id="SSF53649">
    <property type="entry name" value="Alkaline phosphatase-like"/>
    <property type="match status" value="1"/>
</dbReference>
<dbReference type="PANTHER" id="PTHR42693">
    <property type="entry name" value="ARYLSULFATASE FAMILY MEMBER"/>
    <property type="match status" value="1"/>
</dbReference>
<dbReference type="Gene3D" id="3.40.720.10">
    <property type="entry name" value="Alkaline Phosphatase, subunit A"/>
    <property type="match status" value="1"/>
</dbReference>
<organism evidence="7 8">
    <name type="scientific">Mariniphaga sediminis</name>
    <dbReference type="NCBI Taxonomy" id="1628158"/>
    <lineage>
        <taxon>Bacteria</taxon>
        <taxon>Pseudomonadati</taxon>
        <taxon>Bacteroidota</taxon>
        <taxon>Bacteroidia</taxon>
        <taxon>Marinilabiliales</taxon>
        <taxon>Prolixibacteraceae</taxon>
        <taxon>Mariniphaga</taxon>
    </lineage>
</organism>
<evidence type="ECO:0000256" key="5">
    <source>
        <dbReference type="SAM" id="SignalP"/>
    </source>
</evidence>
<dbReference type="GO" id="GO:0046872">
    <property type="term" value="F:metal ion binding"/>
    <property type="evidence" value="ECO:0007669"/>
    <property type="project" value="UniProtKB-KW"/>
</dbReference>
<dbReference type="InterPro" id="IPR050738">
    <property type="entry name" value="Sulfatase"/>
</dbReference>
<evidence type="ECO:0000256" key="1">
    <source>
        <dbReference type="ARBA" id="ARBA00008779"/>
    </source>
</evidence>
<accession>A0A399D0A4</accession>
<evidence type="ECO:0000256" key="2">
    <source>
        <dbReference type="ARBA" id="ARBA00022723"/>
    </source>
</evidence>
<evidence type="ECO:0000259" key="6">
    <source>
        <dbReference type="Pfam" id="PF00884"/>
    </source>
</evidence>
<dbReference type="GO" id="GO:0004065">
    <property type="term" value="F:arylsulfatase activity"/>
    <property type="evidence" value="ECO:0007669"/>
    <property type="project" value="TreeGrafter"/>
</dbReference>
<proteinExistence type="inferred from homology"/>
<dbReference type="CDD" id="cd16143">
    <property type="entry name" value="ARS_like"/>
    <property type="match status" value="1"/>
</dbReference>
<evidence type="ECO:0000256" key="4">
    <source>
        <dbReference type="ARBA" id="ARBA00022837"/>
    </source>
</evidence>
<dbReference type="Pfam" id="PF00884">
    <property type="entry name" value="Sulfatase"/>
    <property type="match status" value="1"/>
</dbReference>
<dbReference type="AlphaFoldDB" id="A0A399D0A4"/>
<dbReference type="InterPro" id="IPR017850">
    <property type="entry name" value="Alkaline_phosphatase_core_sf"/>
</dbReference>
<keyword evidence="2" id="KW-0479">Metal-binding</keyword>
<reference evidence="7 8" key="1">
    <citation type="journal article" date="2015" name="Int. J. Syst. Evol. Microbiol.">
        <title>Mariniphaga sediminis sp. nov., isolated from coastal sediment.</title>
        <authorList>
            <person name="Wang F.Q."/>
            <person name="Shen Q.Y."/>
            <person name="Chen G.J."/>
            <person name="Du Z.J."/>
        </authorList>
    </citation>
    <scope>NUCLEOTIDE SEQUENCE [LARGE SCALE GENOMIC DNA]</scope>
    <source>
        <strain evidence="7 8">SY21</strain>
    </source>
</reference>
<keyword evidence="5" id="KW-0732">Signal</keyword>
<feature type="signal peptide" evidence="5">
    <location>
        <begin position="1"/>
        <end position="25"/>
    </location>
</feature>
<dbReference type="InterPro" id="IPR024607">
    <property type="entry name" value="Sulfatase_CS"/>
</dbReference>
<comment type="similarity">
    <text evidence="1">Belongs to the sulfatase family.</text>
</comment>
<keyword evidence="4" id="KW-0106">Calcium</keyword>
<feature type="domain" description="Sulfatase N-terminal" evidence="6">
    <location>
        <begin position="32"/>
        <end position="409"/>
    </location>
</feature>
<dbReference type="PANTHER" id="PTHR42693:SF53">
    <property type="entry name" value="ENDO-4-O-SULFATASE"/>
    <property type="match status" value="1"/>
</dbReference>
<dbReference type="RefSeq" id="WP_119350034.1">
    <property type="nucleotide sequence ID" value="NZ_QWET01000007.1"/>
</dbReference>
<dbReference type="Gene3D" id="3.30.1120.10">
    <property type="match status" value="1"/>
</dbReference>
<sequence>MKLSWVTISFFASILYLFSLCNASASGNSPLPNIVIIFADDMGYGDVSALNPAARTQTPAIDKLVDEGITFTEAHASASVCTPSRYGLLTGRYAFRSEHAAHGIGGFTPPVIEPERKTLATLLKNAGYTTACIGKWHLGLGWQTNNGKNPGMDWETGWSNVDFSKEVTSGPNDYGFDYSFIHPASLDIPPYVFLRNHKAVDADMILTTDHYPARLENTEYAWDKKHTNDLAVYWEKGVWWRQGEMSRSFRVENCLSEITKEGVRFIEKQVDENPDKPFFLYLPLTAPHTPWMPSEQSRGKSSVGLYGDFVLDVDHTVEQIKQALIRNGITKNTMLIFSSDNGAYWPQEEIELYAHDSNQGRKGQKGDVWDGGHRIPLIISWPEKIKKAASCKQLVSLTDFFATFCHLTGQKPEANQAEDSFSFWHVLNGETEKVVRESMVHHSSDGFYGIRMGNWKFIDGLGSGGFSYPTKLPPVKKGPSGQLYNMKEDVVENNNIYFQHPEKVAELSSLMNEIIEKGHIRGK</sequence>